<feature type="transmembrane region" description="Helical" evidence="1">
    <location>
        <begin position="290"/>
        <end position="309"/>
    </location>
</feature>
<evidence type="ECO:0000256" key="1">
    <source>
        <dbReference type="SAM" id="Phobius"/>
    </source>
</evidence>
<reference evidence="3 4" key="1">
    <citation type="submission" date="2016-09" db="EMBL/GenBank/DDBJ databases">
        <title>genome sequence of Mycobacterium sp. 739 SCH.</title>
        <authorList>
            <person name="Greninger A.L."/>
            <person name="Qin X."/>
            <person name="Jerome K."/>
            <person name="Vora S."/>
            <person name="Quinn K."/>
        </authorList>
    </citation>
    <scope>NUCLEOTIDE SEQUENCE [LARGE SCALE GENOMIC DNA]</scope>
    <source>
        <strain evidence="3 4">SCH</strain>
    </source>
</reference>
<dbReference type="SUPFAM" id="SSF53300">
    <property type="entry name" value="vWA-like"/>
    <property type="match status" value="1"/>
</dbReference>
<gene>
    <name evidence="3" type="ORF">BEL07_09500</name>
</gene>
<keyword evidence="1" id="KW-1133">Transmembrane helix</keyword>
<dbReference type="RefSeq" id="WP_070352834.1">
    <property type="nucleotide sequence ID" value="NZ_CP043474.1"/>
</dbReference>
<dbReference type="InterPro" id="IPR002035">
    <property type="entry name" value="VWF_A"/>
</dbReference>
<evidence type="ECO:0000313" key="4">
    <source>
        <dbReference type="Proteomes" id="UP000178953"/>
    </source>
</evidence>
<dbReference type="Pfam" id="PF13519">
    <property type="entry name" value="VWA_2"/>
    <property type="match status" value="1"/>
</dbReference>
<evidence type="ECO:0000259" key="2">
    <source>
        <dbReference type="Pfam" id="PF13519"/>
    </source>
</evidence>
<dbReference type="InterPro" id="IPR036465">
    <property type="entry name" value="vWFA_dom_sf"/>
</dbReference>
<protein>
    <recommendedName>
        <fullName evidence="2">VWFA domain-containing protein</fullName>
    </recommendedName>
</protein>
<dbReference type="OrthoDB" id="9814325at2"/>
<accession>A0A1E8Q6H3</accession>
<evidence type="ECO:0000313" key="3">
    <source>
        <dbReference type="EMBL" id="OFJ54076.1"/>
    </source>
</evidence>
<feature type="transmembrane region" description="Helical" evidence="1">
    <location>
        <begin position="40"/>
        <end position="59"/>
    </location>
</feature>
<feature type="domain" description="VWFA" evidence="2">
    <location>
        <begin position="82"/>
        <end position="175"/>
    </location>
</feature>
<organism evidence="3 4">
    <name type="scientific">Mycolicibacterium grossiae</name>
    <dbReference type="NCBI Taxonomy" id="1552759"/>
    <lineage>
        <taxon>Bacteria</taxon>
        <taxon>Bacillati</taxon>
        <taxon>Actinomycetota</taxon>
        <taxon>Actinomycetes</taxon>
        <taxon>Mycobacteriales</taxon>
        <taxon>Mycobacteriaceae</taxon>
        <taxon>Mycolicibacterium</taxon>
    </lineage>
</organism>
<keyword evidence="1" id="KW-0812">Transmembrane</keyword>
<dbReference type="AlphaFoldDB" id="A0A1E8Q6H3"/>
<proteinExistence type="predicted"/>
<dbReference type="Proteomes" id="UP000178953">
    <property type="component" value="Unassembled WGS sequence"/>
</dbReference>
<keyword evidence="4" id="KW-1185">Reference proteome</keyword>
<sequence>MTFHPVLPPVLLTLVAAVVLATRAATAHRLLTSSRRTRMALWRWAGVTVAAVLLLLAAVRPVFGDPRETSPAGVADGQPNVFLVLDRSPEMGVADASGGRTRMAAAREDAAAIVDRYPDARFALIDFATGPSLDWPLSQDTWSLRPALAGLEPYAGVDVAQTNVAAAGNTLRYQLIAADQQFPRARTLVFYLGSGAAGSEAPQRRFDVAEGTVDGGAVLGYGTPGGGPVTGVPGLRSRIDEPALRGVAEQLGIPYVPRGQDGDTSMFDDADDAEGPAAPVTATTRPTETYWAPAMLAAALLFVELVLVLRDFRHTRAPLSGGAA</sequence>
<keyword evidence="1" id="KW-0472">Membrane</keyword>
<dbReference type="EMBL" id="MCHX01000017">
    <property type="protein sequence ID" value="OFJ54076.1"/>
    <property type="molecule type" value="Genomic_DNA"/>
</dbReference>
<dbReference type="Gene3D" id="3.40.50.410">
    <property type="entry name" value="von Willebrand factor, type A domain"/>
    <property type="match status" value="1"/>
</dbReference>
<comment type="caution">
    <text evidence="3">The sequence shown here is derived from an EMBL/GenBank/DDBJ whole genome shotgun (WGS) entry which is preliminary data.</text>
</comment>
<name>A0A1E8Q6H3_9MYCO</name>
<feature type="transmembrane region" description="Helical" evidence="1">
    <location>
        <begin position="6"/>
        <end position="28"/>
    </location>
</feature>